<sequence>WVISYKLLDSTTVRLSLNSRREKNMVISIQLEATTDDDISKALTQATCVLESSDLNVDGIHIFARYLHRSRKKLPVRRGGCREPEPRPFAEGDEIRSAVFIGYDRDECEPGPGDDCEAIVDDPGDEIEEYENEVSEEEGCGVQTEEEACEVFSSHFGDVASNDGDENDESGDDDCWNEDNTPDPVSYDDEEEEARREACEDAASADEV</sequence>
<evidence type="ECO:0000313" key="2">
    <source>
        <dbReference type="EMBL" id="VDD54046.1"/>
    </source>
</evidence>
<feature type="compositionally biased region" description="Acidic residues" evidence="1">
    <location>
        <begin position="163"/>
        <end position="192"/>
    </location>
</feature>
<proteinExistence type="predicted"/>
<dbReference type="AlphaFoldDB" id="A0A3P6G0L5"/>
<dbReference type="EMBL" id="LR031879">
    <property type="protein sequence ID" value="VDD54046.1"/>
    <property type="molecule type" value="Genomic_DNA"/>
</dbReference>
<feature type="region of interest" description="Disordered" evidence="1">
    <location>
        <begin position="153"/>
        <end position="208"/>
    </location>
</feature>
<protein>
    <submittedName>
        <fullName evidence="2">Uncharacterized protein</fullName>
    </submittedName>
</protein>
<evidence type="ECO:0000256" key="1">
    <source>
        <dbReference type="SAM" id="MobiDB-lite"/>
    </source>
</evidence>
<gene>
    <name evidence="2" type="ORF">BOLC8T47275H</name>
</gene>
<organism evidence="2">
    <name type="scientific">Brassica oleracea</name>
    <name type="common">Wild cabbage</name>
    <dbReference type="NCBI Taxonomy" id="3712"/>
    <lineage>
        <taxon>Eukaryota</taxon>
        <taxon>Viridiplantae</taxon>
        <taxon>Streptophyta</taxon>
        <taxon>Embryophyta</taxon>
        <taxon>Tracheophyta</taxon>
        <taxon>Spermatophyta</taxon>
        <taxon>Magnoliopsida</taxon>
        <taxon>eudicotyledons</taxon>
        <taxon>Gunneridae</taxon>
        <taxon>Pentapetalae</taxon>
        <taxon>rosids</taxon>
        <taxon>malvids</taxon>
        <taxon>Brassicales</taxon>
        <taxon>Brassicaceae</taxon>
        <taxon>Brassiceae</taxon>
        <taxon>Brassica</taxon>
    </lineage>
</organism>
<feature type="non-terminal residue" evidence="2">
    <location>
        <position position="1"/>
    </location>
</feature>
<name>A0A3P6G0L5_BRAOL</name>
<reference evidence="2" key="1">
    <citation type="submission" date="2018-11" db="EMBL/GenBank/DDBJ databases">
        <authorList>
            <consortium name="Genoscope - CEA"/>
            <person name="William W."/>
        </authorList>
    </citation>
    <scope>NUCLEOTIDE SEQUENCE</scope>
</reference>
<accession>A0A3P6G0L5</accession>
<feature type="non-terminal residue" evidence="2">
    <location>
        <position position="208"/>
    </location>
</feature>